<organism evidence="2 3">
    <name type="scientific">Porphyromonas gingivicanis</name>
    <dbReference type="NCBI Taxonomy" id="266762"/>
    <lineage>
        <taxon>Bacteria</taxon>
        <taxon>Pseudomonadati</taxon>
        <taxon>Bacteroidota</taxon>
        <taxon>Bacteroidia</taxon>
        <taxon>Bacteroidales</taxon>
        <taxon>Porphyromonadaceae</taxon>
        <taxon>Porphyromonas</taxon>
    </lineage>
</organism>
<dbReference type="eggNOG" id="COG0662">
    <property type="taxonomic scope" value="Bacteria"/>
</dbReference>
<dbReference type="SUPFAM" id="SSF51182">
    <property type="entry name" value="RmlC-like cupins"/>
    <property type="match status" value="1"/>
</dbReference>
<evidence type="ECO:0000313" key="3">
    <source>
        <dbReference type="Proteomes" id="UP000030134"/>
    </source>
</evidence>
<dbReference type="Proteomes" id="UP000030134">
    <property type="component" value="Unassembled WGS sequence"/>
</dbReference>
<name>A0A0A2G7B6_9PORP</name>
<dbReference type="OrthoDB" id="1074360at2"/>
<evidence type="ECO:0000313" key="2">
    <source>
        <dbReference type="EMBL" id="KGN99183.1"/>
    </source>
</evidence>
<evidence type="ECO:0000259" key="1">
    <source>
        <dbReference type="Pfam" id="PF07883"/>
    </source>
</evidence>
<dbReference type="InterPro" id="IPR011051">
    <property type="entry name" value="RmlC_Cupin_sf"/>
</dbReference>
<reference evidence="2 3" key="1">
    <citation type="submission" date="2014-08" db="EMBL/GenBank/DDBJ databases">
        <title>Porphyromonas gingivicanis strain:COT-022_OH1391 Genome sequencing.</title>
        <authorList>
            <person name="Wallis C."/>
            <person name="Deusch O."/>
            <person name="O'Flynn C."/>
            <person name="Davis I."/>
            <person name="Jospin G."/>
            <person name="Darling A.E."/>
            <person name="Coil D.A."/>
            <person name="Alexiev A."/>
            <person name="Horsfall A."/>
            <person name="Kirkwood N."/>
            <person name="Harris S."/>
            <person name="Eisen J.A."/>
        </authorList>
    </citation>
    <scope>NUCLEOTIDE SEQUENCE [LARGE SCALE GENOMIC DNA]</scope>
    <source>
        <strain evidence="3">COT-022 OH1391</strain>
    </source>
</reference>
<dbReference type="InterPro" id="IPR014710">
    <property type="entry name" value="RmlC-like_jellyroll"/>
</dbReference>
<comment type="caution">
    <text evidence="2">The sequence shown here is derived from an EMBL/GenBank/DDBJ whole genome shotgun (WGS) entry which is preliminary data.</text>
</comment>
<accession>A0A0A2G7B6</accession>
<dbReference type="InterPro" id="IPR013096">
    <property type="entry name" value="Cupin_2"/>
</dbReference>
<feature type="domain" description="Cupin type-2" evidence="1">
    <location>
        <begin position="23"/>
        <end position="87"/>
    </location>
</feature>
<dbReference type="STRING" id="266762.HQ36_01650"/>
<proteinExistence type="predicted"/>
<dbReference type="Gene3D" id="2.60.120.10">
    <property type="entry name" value="Jelly Rolls"/>
    <property type="match status" value="1"/>
</dbReference>
<sequence>MLGTIYFKTGMMLDNELLQLVHLRLAMGEKVPAHDHKGQEVFFTLIRGEVAVTLNESETHRLSVGQVLHFAGEAKVAVEALADSECFVYLIHRR</sequence>
<protein>
    <submittedName>
        <fullName evidence="2">Cupin</fullName>
    </submittedName>
</protein>
<dbReference type="RefSeq" id="WP_036882859.1">
    <property type="nucleotide sequence ID" value="NZ_JQZW01000002.1"/>
</dbReference>
<dbReference type="EMBL" id="JQZW01000002">
    <property type="protein sequence ID" value="KGN99183.1"/>
    <property type="molecule type" value="Genomic_DNA"/>
</dbReference>
<dbReference type="AlphaFoldDB" id="A0A0A2G7B6"/>
<gene>
    <name evidence="2" type="ORF">HQ36_01650</name>
</gene>
<keyword evidence="3" id="KW-1185">Reference proteome</keyword>
<dbReference type="Pfam" id="PF07883">
    <property type="entry name" value="Cupin_2"/>
    <property type="match status" value="1"/>
</dbReference>